<gene>
    <name evidence="4" type="ORF">AYR53_01780</name>
</gene>
<organism evidence="4 5">
    <name type="scientific">Loigolactobacillus backii</name>
    <dbReference type="NCBI Taxonomy" id="375175"/>
    <lineage>
        <taxon>Bacteria</taxon>
        <taxon>Bacillati</taxon>
        <taxon>Bacillota</taxon>
        <taxon>Bacilli</taxon>
        <taxon>Lactobacillales</taxon>
        <taxon>Lactobacillaceae</taxon>
        <taxon>Loigolactobacillus</taxon>
    </lineage>
</organism>
<dbReference type="PRINTS" id="PR00080">
    <property type="entry name" value="SDRFAMILY"/>
</dbReference>
<dbReference type="RefSeq" id="WP_068226132.1">
    <property type="nucleotide sequence ID" value="NZ_CP014623.1"/>
</dbReference>
<reference evidence="4 5" key="1">
    <citation type="submission" date="2016-03" db="EMBL/GenBank/DDBJ databases">
        <title>Pediococcus and Lactobacillus from brewery environment - whole genome sequencing and assembly.</title>
        <authorList>
            <person name="Behr J."/>
            <person name="Geissler A.J."/>
            <person name="Vogel R.F."/>
        </authorList>
    </citation>
    <scope>NUCLEOTIDE SEQUENCE [LARGE SCALE GENOMIC DNA]</scope>
    <source>
        <strain evidence="4 5">TMW 1.1989</strain>
    </source>
</reference>
<evidence type="ECO:0000256" key="1">
    <source>
        <dbReference type="ARBA" id="ARBA00006484"/>
    </source>
</evidence>
<evidence type="ECO:0000313" key="5">
    <source>
        <dbReference type="Proteomes" id="UP000078582"/>
    </source>
</evidence>
<comment type="similarity">
    <text evidence="1 3">Belongs to the short-chain dehydrogenases/reductases (SDR) family.</text>
</comment>
<dbReference type="Gene3D" id="3.40.50.720">
    <property type="entry name" value="NAD(P)-binding Rossmann-like Domain"/>
    <property type="match status" value="1"/>
</dbReference>
<dbReference type="AlphaFoldDB" id="A0A192GZS7"/>
<proteinExistence type="inferred from homology"/>
<dbReference type="PANTHER" id="PTHR43976:SF16">
    <property type="entry name" value="SHORT-CHAIN DEHYDROGENASE_REDUCTASE FAMILY PROTEIN"/>
    <property type="match status" value="1"/>
</dbReference>
<dbReference type="InterPro" id="IPR002347">
    <property type="entry name" value="SDR_fam"/>
</dbReference>
<dbReference type="KEGG" id="lbt:AYR52_11525"/>
<dbReference type="GeneID" id="42980965"/>
<sequence length="287" mass="30982">MKKVVLITGASSGIGEATAIRLKRAGFIVYAAARRMERMRHLVGLGINIINLDVTVAESRENVIKTILASEGRLDILINNAGYGAYGAVEDVSLAEGKNQFEVNVFGAIALIKLALPIMRHQGSGRIINTSSIGGKIYQPMGAWYMGTKHALEGMLDSLRTEVSQFGIDIVIIEPGCTKTEWPGIARKKLLAVSGQTAYAKTAQKAGAMLSLFNQFGSDTSVIANVMEKAACARRPKTRYVAGAGSTISLVGRKYLSDRTFDALLAGTLTLCWQLYQHQQNKAITDE</sequence>
<evidence type="ECO:0000256" key="2">
    <source>
        <dbReference type="ARBA" id="ARBA00023002"/>
    </source>
</evidence>
<dbReference type="EMBL" id="CP014873">
    <property type="protein sequence ID" value="ANK61600.1"/>
    <property type="molecule type" value="Genomic_DNA"/>
</dbReference>
<dbReference type="GO" id="GO:0016491">
    <property type="term" value="F:oxidoreductase activity"/>
    <property type="evidence" value="ECO:0007669"/>
    <property type="project" value="UniProtKB-KW"/>
</dbReference>
<dbReference type="InterPro" id="IPR051911">
    <property type="entry name" value="SDR_oxidoreductase"/>
</dbReference>
<dbReference type="OrthoDB" id="9775296at2"/>
<dbReference type="CDD" id="cd05374">
    <property type="entry name" value="17beta-HSD-like_SDR_c"/>
    <property type="match status" value="1"/>
</dbReference>
<dbReference type="Proteomes" id="UP000078582">
    <property type="component" value="Chromosome"/>
</dbReference>
<evidence type="ECO:0000256" key="3">
    <source>
        <dbReference type="RuleBase" id="RU000363"/>
    </source>
</evidence>
<evidence type="ECO:0000313" key="4">
    <source>
        <dbReference type="EMBL" id="ANK61600.1"/>
    </source>
</evidence>
<dbReference type="SUPFAM" id="SSF51735">
    <property type="entry name" value="NAD(P)-binding Rossmann-fold domains"/>
    <property type="match status" value="1"/>
</dbReference>
<dbReference type="NCBIfam" id="NF004826">
    <property type="entry name" value="PRK06182.1"/>
    <property type="match status" value="1"/>
</dbReference>
<protein>
    <submittedName>
        <fullName evidence="4">Short-chain dehydrogenase/reductase</fullName>
    </submittedName>
</protein>
<dbReference type="STRING" id="375175.AYR53_01780"/>
<accession>A0A192GZS7</accession>
<dbReference type="PANTHER" id="PTHR43976">
    <property type="entry name" value="SHORT CHAIN DEHYDROGENASE"/>
    <property type="match status" value="1"/>
</dbReference>
<name>A0A192GZS7_9LACO</name>
<keyword evidence="2" id="KW-0560">Oxidoreductase</keyword>
<keyword evidence="5" id="KW-1185">Reference proteome</keyword>
<dbReference type="Pfam" id="PF00106">
    <property type="entry name" value="adh_short"/>
    <property type="match status" value="1"/>
</dbReference>
<dbReference type="PRINTS" id="PR00081">
    <property type="entry name" value="GDHRDH"/>
</dbReference>
<dbReference type="InterPro" id="IPR036291">
    <property type="entry name" value="NAD(P)-bd_dom_sf"/>
</dbReference>